<evidence type="ECO:0000313" key="3">
    <source>
        <dbReference type="EMBL" id="RCU44228.1"/>
    </source>
</evidence>
<gene>
    <name evidence="3" type="ORF">DU504_15650</name>
</gene>
<dbReference type="AlphaFoldDB" id="A0A368N171"/>
<dbReference type="Pfam" id="PF12158">
    <property type="entry name" value="DUF3592"/>
    <property type="match status" value="2"/>
</dbReference>
<evidence type="ECO:0000313" key="4">
    <source>
        <dbReference type="Proteomes" id="UP000252189"/>
    </source>
</evidence>
<sequence length="342" mass="36572">MPAQWTRLGSFTRSRRDAPDRRLWGLTVADALRIGGALFVGLGALLALGLAPNVRRWVAARSWPTTNGTITSSAVLAGEAADDYRGELLTGTDERANIGGTGEYVPRVEYEYRVDGIRYEGDRISWTDGAFSRRSMAATLVGQYPPGTIVEVRYDPADPGEAVLRSTTRSNRWLLALAAVGSAAFGGYVAAGYPAVSYLPLGVGAVVTAVGVWLLFRAVSARRWPTAPATLQSVGARESHRVDDGVRHGKRWFPTVEYTYRVDGATYVGHRLWFGGRRFDTADEARSAAVDAIGTNAAGATFAVRYDPENPDVATVEPGGLATVATYLLVGIGFLVGGAMIV</sequence>
<dbReference type="Proteomes" id="UP000252189">
    <property type="component" value="Unassembled WGS sequence"/>
</dbReference>
<dbReference type="InterPro" id="IPR021994">
    <property type="entry name" value="DUF3592"/>
</dbReference>
<keyword evidence="1" id="KW-1133">Transmembrane helix</keyword>
<accession>A0A368N171</accession>
<reference evidence="3 4" key="1">
    <citation type="submission" date="2018-07" db="EMBL/GenBank/DDBJ databases">
        <title>Genome sequences of Haloplanus salinus JCM 18368T.</title>
        <authorList>
            <person name="Kim Y.B."/>
            <person name="Roh S.W."/>
        </authorList>
    </citation>
    <scope>NUCLEOTIDE SEQUENCE [LARGE SCALE GENOMIC DNA]</scope>
    <source>
        <strain evidence="3 4">JCM 18368</strain>
    </source>
</reference>
<keyword evidence="1" id="KW-0472">Membrane</keyword>
<feature type="transmembrane region" description="Helical" evidence="1">
    <location>
        <begin position="197"/>
        <end position="216"/>
    </location>
</feature>
<keyword evidence="1" id="KW-0812">Transmembrane</keyword>
<evidence type="ECO:0000256" key="1">
    <source>
        <dbReference type="SAM" id="Phobius"/>
    </source>
</evidence>
<keyword evidence="4" id="KW-1185">Reference proteome</keyword>
<organism evidence="3 4">
    <name type="scientific">Haloplanus salinus</name>
    <dbReference type="NCBI Taxonomy" id="1126245"/>
    <lineage>
        <taxon>Archaea</taxon>
        <taxon>Methanobacteriati</taxon>
        <taxon>Methanobacteriota</taxon>
        <taxon>Stenosarchaea group</taxon>
        <taxon>Halobacteria</taxon>
        <taxon>Halobacteriales</taxon>
        <taxon>Haloferacaceae</taxon>
        <taxon>Haloplanus</taxon>
    </lineage>
</organism>
<protein>
    <submittedName>
        <fullName evidence="3">DUF3592 domain-containing protein</fullName>
    </submittedName>
</protein>
<feature type="transmembrane region" description="Helical" evidence="1">
    <location>
        <begin position="173"/>
        <end position="191"/>
    </location>
</feature>
<feature type="domain" description="DUF3592" evidence="2">
    <location>
        <begin position="68"/>
        <end position="166"/>
    </location>
</feature>
<evidence type="ECO:0000259" key="2">
    <source>
        <dbReference type="Pfam" id="PF12158"/>
    </source>
</evidence>
<name>A0A368N171_9EURY</name>
<feature type="transmembrane region" description="Helical" evidence="1">
    <location>
        <begin position="321"/>
        <end position="341"/>
    </location>
</feature>
<comment type="caution">
    <text evidence="3">The sequence shown here is derived from an EMBL/GenBank/DDBJ whole genome shotgun (WGS) entry which is preliminary data.</text>
</comment>
<feature type="transmembrane region" description="Helical" evidence="1">
    <location>
        <begin position="31"/>
        <end position="51"/>
    </location>
</feature>
<proteinExistence type="predicted"/>
<feature type="domain" description="DUF3592" evidence="2">
    <location>
        <begin position="235"/>
        <end position="320"/>
    </location>
</feature>
<dbReference type="EMBL" id="QPHM01000003">
    <property type="protein sequence ID" value="RCU44228.1"/>
    <property type="molecule type" value="Genomic_DNA"/>
</dbReference>